<feature type="domain" description="EamA" evidence="2">
    <location>
        <begin position="156"/>
        <end position="282"/>
    </location>
</feature>
<evidence type="ECO:0000313" key="3">
    <source>
        <dbReference type="EMBL" id="WZC49685.1"/>
    </source>
</evidence>
<evidence type="ECO:0000313" key="4">
    <source>
        <dbReference type="Proteomes" id="UP001440612"/>
    </source>
</evidence>
<feature type="transmembrane region" description="Helical" evidence="1">
    <location>
        <begin position="213"/>
        <end position="231"/>
    </location>
</feature>
<dbReference type="RefSeq" id="WP_341367795.1">
    <property type="nucleotide sequence ID" value="NZ_CP150951.2"/>
</dbReference>
<dbReference type="EMBL" id="CP150951">
    <property type="protein sequence ID" value="WZC49685.1"/>
    <property type="molecule type" value="Genomic_DNA"/>
</dbReference>
<keyword evidence="4" id="KW-1185">Reference proteome</keyword>
<gene>
    <name evidence="3" type="ORF">AABB29_03260</name>
</gene>
<feature type="transmembrane region" description="Helical" evidence="1">
    <location>
        <begin position="188"/>
        <end position="207"/>
    </location>
</feature>
<evidence type="ECO:0000259" key="2">
    <source>
        <dbReference type="Pfam" id="PF00892"/>
    </source>
</evidence>
<dbReference type="PANTHER" id="PTHR22911">
    <property type="entry name" value="ACYL-MALONYL CONDENSING ENZYME-RELATED"/>
    <property type="match status" value="1"/>
</dbReference>
<keyword evidence="1" id="KW-1133">Transmembrane helix</keyword>
<feature type="transmembrane region" description="Helical" evidence="1">
    <location>
        <begin position="107"/>
        <end position="124"/>
    </location>
</feature>
<dbReference type="InterPro" id="IPR000620">
    <property type="entry name" value="EamA_dom"/>
</dbReference>
<feature type="transmembrane region" description="Helical" evidence="1">
    <location>
        <begin position="83"/>
        <end position="101"/>
    </location>
</feature>
<keyword evidence="1" id="KW-0472">Membrane</keyword>
<feature type="transmembrane region" description="Helical" evidence="1">
    <location>
        <begin position="156"/>
        <end position="176"/>
    </location>
</feature>
<evidence type="ECO:0000256" key="1">
    <source>
        <dbReference type="SAM" id="Phobius"/>
    </source>
</evidence>
<dbReference type="InterPro" id="IPR037185">
    <property type="entry name" value="EmrE-like"/>
</dbReference>
<reference evidence="4" key="1">
    <citation type="submission" date="2024-04" db="EMBL/GenBank/DDBJ databases">
        <title>Phylogenomic analyses of a clade within the roseobacter group suggest taxonomic reassignments of species of the genera Aestuariivita, Citreicella, Loktanella, Nautella, Pelagibaca, Ruegeria, Thalassobius, Thiobacimonas and Tropicibacter, and the proposal o.</title>
        <authorList>
            <person name="Jeon C.O."/>
        </authorList>
    </citation>
    <scope>NUCLEOTIDE SEQUENCE [LARGE SCALE GENOMIC DNA]</scope>
    <source>
        <strain evidence="4">BS5-3</strain>
    </source>
</reference>
<feature type="transmembrane region" description="Helical" evidence="1">
    <location>
        <begin position="131"/>
        <end position="150"/>
    </location>
</feature>
<name>A0ABZ2VAK2_9RHOB</name>
<dbReference type="PANTHER" id="PTHR22911:SF103">
    <property type="entry name" value="BLR2811 PROTEIN"/>
    <property type="match status" value="1"/>
</dbReference>
<protein>
    <submittedName>
        <fullName evidence="3">DMT family transporter</fullName>
    </submittedName>
</protein>
<feature type="transmembrane region" description="Helical" evidence="1">
    <location>
        <begin position="43"/>
        <end position="62"/>
    </location>
</feature>
<feature type="transmembrane region" description="Helical" evidence="1">
    <location>
        <begin position="269"/>
        <end position="287"/>
    </location>
</feature>
<proteinExistence type="predicted"/>
<feature type="transmembrane region" description="Helical" evidence="1">
    <location>
        <begin position="243"/>
        <end position="263"/>
    </location>
</feature>
<organism evidence="3 4">
    <name type="scientific">Yoonia phaeophyticola</name>
    <dbReference type="NCBI Taxonomy" id="3137369"/>
    <lineage>
        <taxon>Bacteria</taxon>
        <taxon>Pseudomonadati</taxon>
        <taxon>Pseudomonadota</taxon>
        <taxon>Alphaproteobacteria</taxon>
        <taxon>Rhodobacterales</taxon>
        <taxon>Paracoccaceae</taxon>
        <taxon>Yoonia</taxon>
    </lineage>
</organism>
<keyword evidence="1" id="KW-0812">Transmembrane</keyword>
<dbReference type="Pfam" id="PF00892">
    <property type="entry name" value="EamA"/>
    <property type="match status" value="2"/>
</dbReference>
<feature type="domain" description="EamA" evidence="2">
    <location>
        <begin position="14"/>
        <end position="146"/>
    </location>
</feature>
<sequence length="295" mass="31867">MAAILPREEKTAAGVILMIIAVALFICVDTSAKWLILGGMAPIQAAFARYAGHFVYAVLFFWPSEGRSVFSTARPFVQIARSLALLGSTVLNFFALSQLPITVTTTIMFSMPIIITVLAIPILGERVGLRRFSAVCVGFCGVIVVTQPWGAQWHPAMLYSLGAVSSAAIYFIMTRLLAGQASNATMQIWSSGIPTALLLPFATAQWVWPETALGWSVFLGIGMFGLISHMLATMAHRYAEAALLSPVVYCQILFAAVAGIVAFDTWPTVYTLLGGLIIIGSGLYIWLRERKLAAL</sequence>
<dbReference type="Proteomes" id="UP001440612">
    <property type="component" value="Chromosome"/>
</dbReference>
<accession>A0ABZ2VAK2</accession>
<dbReference type="SUPFAM" id="SSF103481">
    <property type="entry name" value="Multidrug resistance efflux transporter EmrE"/>
    <property type="match status" value="2"/>
</dbReference>
<feature type="transmembrane region" description="Helical" evidence="1">
    <location>
        <begin position="12"/>
        <end position="37"/>
    </location>
</feature>